<protein>
    <submittedName>
        <fullName evidence="4">SPOR domain-containing protein</fullName>
    </submittedName>
</protein>
<proteinExistence type="predicted"/>
<keyword evidence="2" id="KW-0472">Membrane</keyword>
<reference evidence="4 5" key="1">
    <citation type="submission" date="2024-09" db="EMBL/GenBank/DDBJ databases">
        <authorList>
            <person name="Sun Q."/>
            <person name="Mori K."/>
        </authorList>
    </citation>
    <scope>NUCLEOTIDE SEQUENCE [LARGE SCALE GENOMIC DNA]</scope>
    <source>
        <strain evidence="4 5">NCAIM B.02537</strain>
    </source>
</reference>
<feature type="region of interest" description="Disordered" evidence="1">
    <location>
        <begin position="102"/>
        <end position="165"/>
    </location>
</feature>
<evidence type="ECO:0000313" key="5">
    <source>
        <dbReference type="Proteomes" id="UP001589943"/>
    </source>
</evidence>
<organism evidence="4 5">
    <name type="scientific">Novosphingobium aquiterrae</name>
    <dbReference type="NCBI Taxonomy" id="624388"/>
    <lineage>
        <taxon>Bacteria</taxon>
        <taxon>Pseudomonadati</taxon>
        <taxon>Pseudomonadota</taxon>
        <taxon>Alphaproteobacteria</taxon>
        <taxon>Sphingomonadales</taxon>
        <taxon>Sphingomonadaceae</taxon>
        <taxon>Novosphingobium</taxon>
    </lineage>
</organism>
<dbReference type="InterPro" id="IPR007730">
    <property type="entry name" value="SPOR-like_dom"/>
</dbReference>
<feature type="compositionally biased region" description="Pro residues" evidence="1">
    <location>
        <begin position="147"/>
        <end position="163"/>
    </location>
</feature>
<evidence type="ECO:0000256" key="1">
    <source>
        <dbReference type="SAM" id="MobiDB-lite"/>
    </source>
</evidence>
<feature type="domain" description="SPOR" evidence="3">
    <location>
        <begin position="164"/>
        <end position="245"/>
    </location>
</feature>
<keyword evidence="2" id="KW-1133">Transmembrane helix</keyword>
<feature type="transmembrane region" description="Helical" evidence="2">
    <location>
        <begin position="60"/>
        <end position="81"/>
    </location>
</feature>
<dbReference type="SUPFAM" id="SSF110997">
    <property type="entry name" value="Sporulation related repeat"/>
    <property type="match status" value="1"/>
</dbReference>
<feature type="region of interest" description="Disordered" evidence="1">
    <location>
        <begin position="1"/>
        <end position="51"/>
    </location>
</feature>
<dbReference type="Pfam" id="PF05036">
    <property type="entry name" value="SPOR"/>
    <property type="match status" value="1"/>
</dbReference>
<name>A0ABV6PF63_9SPHN</name>
<dbReference type="PROSITE" id="PS51724">
    <property type="entry name" value="SPOR"/>
    <property type="match status" value="1"/>
</dbReference>
<keyword evidence="5" id="KW-1185">Reference proteome</keyword>
<evidence type="ECO:0000256" key="2">
    <source>
        <dbReference type="SAM" id="Phobius"/>
    </source>
</evidence>
<dbReference type="EMBL" id="JBHLTL010000001">
    <property type="protein sequence ID" value="MFC0588449.1"/>
    <property type="molecule type" value="Genomic_DNA"/>
</dbReference>
<sequence length="245" mass="24525">MTGDNDDRVEGEEPQTWSAGEEDQPLETERLDLAEDEERLPWLESAEDDDYAEDGAGKSMLGLIVLSGVALLAIVGGIWWASHRGGAGTAVADGSVIAAPKEPYKEAPKNPGGKTFDGTGDTSFAVSEGQSRPAKMGDASTAVVSTPTPPTAKPGAAPAPAPAPAASGGVGVQVGAYSSKAAAEAGWDKLVGQAGGALSGVSHRVLEGSADIGKVYRLQAVAGDAGAANALCGKLKAAGVSCQVK</sequence>
<accession>A0ABV6PF63</accession>
<evidence type="ECO:0000313" key="4">
    <source>
        <dbReference type="EMBL" id="MFC0588449.1"/>
    </source>
</evidence>
<dbReference type="InterPro" id="IPR036680">
    <property type="entry name" value="SPOR-like_sf"/>
</dbReference>
<gene>
    <name evidence="4" type="ORF">ACFFF7_03395</name>
</gene>
<feature type="compositionally biased region" description="Polar residues" evidence="1">
    <location>
        <begin position="120"/>
        <end position="130"/>
    </location>
</feature>
<comment type="caution">
    <text evidence="4">The sequence shown here is derived from an EMBL/GenBank/DDBJ whole genome shotgun (WGS) entry which is preliminary data.</text>
</comment>
<dbReference type="Proteomes" id="UP001589943">
    <property type="component" value="Unassembled WGS sequence"/>
</dbReference>
<evidence type="ECO:0000259" key="3">
    <source>
        <dbReference type="PROSITE" id="PS51724"/>
    </source>
</evidence>
<dbReference type="RefSeq" id="WP_379479948.1">
    <property type="nucleotide sequence ID" value="NZ_JBHLTL010000001.1"/>
</dbReference>
<keyword evidence="2" id="KW-0812">Transmembrane</keyword>
<dbReference type="Gene3D" id="3.30.70.1070">
    <property type="entry name" value="Sporulation related repeat"/>
    <property type="match status" value="1"/>
</dbReference>